<dbReference type="Pfam" id="PF01011">
    <property type="entry name" value="PQQ"/>
    <property type="match status" value="1"/>
</dbReference>
<name>A0ABM7GTU3_9GAMM</name>
<keyword evidence="3" id="KW-1185">Reference proteome</keyword>
<evidence type="ECO:0000313" key="2">
    <source>
        <dbReference type="EMBL" id="BBI54121.1"/>
    </source>
</evidence>
<protein>
    <recommendedName>
        <fullName evidence="1">Pyrrolo-quinoline quinone repeat domain-containing protein</fullName>
    </recommendedName>
</protein>
<dbReference type="Gene3D" id="2.140.10.10">
    <property type="entry name" value="Quinoprotein alcohol dehydrogenase-like superfamily"/>
    <property type="match status" value="1"/>
</dbReference>
<dbReference type="SMART" id="SM00564">
    <property type="entry name" value="PQQ"/>
    <property type="match status" value="1"/>
</dbReference>
<dbReference type="EMBL" id="AP019416">
    <property type="protein sequence ID" value="BBI54121.1"/>
    <property type="molecule type" value="Genomic_DNA"/>
</dbReference>
<dbReference type="InterPro" id="IPR002372">
    <property type="entry name" value="PQQ_rpt_dom"/>
</dbReference>
<dbReference type="InterPro" id="IPR011047">
    <property type="entry name" value="Quinoprotein_ADH-like_sf"/>
</dbReference>
<proteinExistence type="predicted"/>
<evidence type="ECO:0000313" key="3">
    <source>
        <dbReference type="Proteomes" id="UP000289555"/>
    </source>
</evidence>
<dbReference type="SUPFAM" id="SSF50998">
    <property type="entry name" value="Quinoprotein alcohol dehydrogenase-like"/>
    <property type="match status" value="1"/>
</dbReference>
<accession>A0ABM7GTU3</accession>
<gene>
    <name evidence="2" type="ORF">HORIV_65420</name>
</gene>
<dbReference type="InterPro" id="IPR018391">
    <property type="entry name" value="PQQ_b-propeller_rpt"/>
</dbReference>
<feature type="domain" description="Pyrrolo-quinoline quinone repeat" evidence="1">
    <location>
        <begin position="10"/>
        <end position="94"/>
    </location>
</feature>
<organism evidence="2 3">
    <name type="scientific">Vreelandella olivaria</name>
    <dbReference type="NCBI Taxonomy" id="390919"/>
    <lineage>
        <taxon>Bacteria</taxon>
        <taxon>Pseudomonadati</taxon>
        <taxon>Pseudomonadota</taxon>
        <taxon>Gammaproteobacteria</taxon>
        <taxon>Oceanospirillales</taxon>
        <taxon>Halomonadaceae</taxon>
        <taxon>Vreelandella</taxon>
    </lineage>
</organism>
<reference evidence="3" key="1">
    <citation type="journal article" date="2019" name="Microbiol. Resour. Announc.">
        <title>Complete Genome Sequence of Halomonas olivaria, a Moderately Halophilic Bacterium Isolated from Olive Processing Effluents, Obtained by Nanopore Sequencing.</title>
        <authorList>
            <person name="Nagata S."/>
            <person name="Ii K.M."/>
            <person name="Tsukimi T."/>
            <person name="Miura M.C."/>
            <person name="Galipon J."/>
            <person name="Arakawa K."/>
        </authorList>
    </citation>
    <scope>NUCLEOTIDE SEQUENCE [LARGE SCALE GENOMIC DNA]</scope>
    <source>
        <strain evidence="3">TYRC17</strain>
    </source>
</reference>
<evidence type="ECO:0000259" key="1">
    <source>
        <dbReference type="Pfam" id="PF01011"/>
    </source>
</evidence>
<sequence length="139" mass="15340">MGMGFRIKRMYDDHVGILRAIDPVTGEYAWEHKEPMPLWAGVLATHGDLVFTGTGDGYFKAFHAETGEELWKFQVGTGIISPPVTWEMDGEQYIGVTAGYGGAVPLWGGDMAELTRPIAQGGSFWVFKLPSFVKELANR</sequence>
<dbReference type="Proteomes" id="UP000289555">
    <property type="component" value="Chromosome"/>
</dbReference>